<comment type="caution">
    <text evidence="5">The sequence shown here is derived from an EMBL/GenBank/DDBJ whole genome shotgun (WGS) entry which is preliminary data.</text>
</comment>
<gene>
    <name evidence="5" type="ORF">E3A20_08380</name>
</gene>
<dbReference type="InterPro" id="IPR011010">
    <property type="entry name" value="DNA_brk_join_enz"/>
</dbReference>
<evidence type="ECO:0000256" key="2">
    <source>
        <dbReference type="ARBA" id="ARBA00023125"/>
    </source>
</evidence>
<dbReference type="InterPro" id="IPR044068">
    <property type="entry name" value="CB"/>
</dbReference>
<accession>A0A5C6M7V5</accession>
<dbReference type="PROSITE" id="PS51900">
    <property type="entry name" value="CB"/>
    <property type="match status" value="1"/>
</dbReference>
<keyword evidence="6" id="KW-1185">Reference proteome</keyword>
<dbReference type="Gene3D" id="1.10.150.130">
    <property type="match status" value="1"/>
</dbReference>
<keyword evidence="2 3" id="KW-0238">DNA-binding</keyword>
<reference evidence="5 6" key="1">
    <citation type="submission" date="2019-08" db="EMBL/GenBank/DDBJ databases">
        <title>100 year-old enigma solved: identification of Planctomyces bekefii, the type genus and species of the phylum Planctomycetes.</title>
        <authorList>
            <person name="Svetlana D.N."/>
            <person name="Overmann J."/>
        </authorList>
    </citation>
    <scope>NUCLEOTIDE SEQUENCE [LARGE SCALE GENOMIC DNA]</scope>
    <source>
        <strain evidence="5">Phe10_nw2017</strain>
    </source>
</reference>
<dbReference type="GO" id="GO:0003677">
    <property type="term" value="F:DNA binding"/>
    <property type="evidence" value="ECO:0007669"/>
    <property type="project" value="UniProtKB-UniRule"/>
</dbReference>
<dbReference type="GO" id="GO:0015074">
    <property type="term" value="P:DNA integration"/>
    <property type="evidence" value="ECO:0007669"/>
    <property type="project" value="UniProtKB-KW"/>
</dbReference>
<protein>
    <recommendedName>
        <fullName evidence="4">Core-binding (CB) domain-containing protein</fullName>
    </recommendedName>
</protein>
<proteinExistence type="predicted"/>
<dbReference type="AlphaFoldDB" id="A0A5C6M7V5"/>
<reference evidence="5 6" key="2">
    <citation type="submission" date="2019-08" db="EMBL/GenBank/DDBJ databases">
        <authorList>
            <person name="Henke P."/>
        </authorList>
    </citation>
    <scope>NUCLEOTIDE SEQUENCE [LARGE SCALE GENOMIC DNA]</scope>
    <source>
        <strain evidence="5">Phe10_nw2017</strain>
    </source>
</reference>
<evidence type="ECO:0000259" key="4">
    <source>
        <dbReference type="PROSITE" id="PS51900"/>
    </source>
</evidence>
<evidence type="ECO:0000313" key="6">
    <source>
        <dbReference type="Proteomes" id="UP000321083"/>
    </source>
</evidence>
<evidence type="ECO:0000313" key="5">
    <source>
        <dbReference type="EMBL" id="TWW10032.1"/>
    </source>
</evidence>
<evidence type="ECO:0000256" key="3">
    <source>
        <dbReference type="PROSITE-ProRule" id="PRU01248"/>
    </source>
</evidence>
<name>A0A5C6M7V5_9PLAN</name>
<dbReference type="SUPFAM" id="SSF56349">
    <property type="entry name" value="DNA breaking-rejoining enzymes"/>
    <property type="match status" value="1"/>
</dbReference>
<dbReference type="InterPro" id="IPR010998">
    <property type="entry name" value="Integrase_recombinase_N"/>
</dbReference>
<sequence>MRAVSRREELDYWFPLAERNVARHEVGTFMGLAEKWLEHAKAVREISESCLGNYRCHLKHHILPVIGDTFLKDLDLKSIEGVATVIRGKKPQTRSYKTVRRNRMMDGSDEFFEDDEFLSTAYRREILTVACMVTKFGCERGYIAMNPFRQFKLPECPEQPYDYWKIKEENTFLSWLESGGVYHVHTTKGHSKRNGGDGEKFLKRLQLRNHEELYDIVLFALKIRSAQR</sequence>
<dbReference type="Proteomes" id="UP000321083">
    <property type="component" value="Unassembled WGS sequence"/>
</dbReference>
<organism evidence="5 6">
    <name type="scientific">Planctomyces bekefii</name>
    <dbReference type="NCBI Taxonomy" id="1653850"/>
    <lineage>
        <taxon>Bacteria</taxon>
        <taxon>Pseudomonadati</taxon>
        <taxon>Planctomycetota</taxon>
        <taxon>Planctomycetia</taxon>
        <taxon>Planctomycetales</taxon>
        <taxon>Planctomycetaceae</taxon>
        <taxon>Planctomyces</taxon>
    </lineage>
</organism>
<evidence type="ECO:0000256" key="1">
    <source>
        <dbReference type="ARBA" id="ARBA00022908"/>
    </source>
</evidence>
<keyword evidence="1" id="KW-0229">DNA integration</keyword>
<feature type="domain" description="Core-binding (CB)" evidence="4">
    <location>
        <begin position="27"/>
        <end position="109"/>
    </location>
</feature>
<dbReference type="EMBL" id="SRHE01000123">
    <property type="protein sequence ID" value="TWW10032.1"/>
    <property type="molecule type" value="Genomic_DNA"/>
</dbReference>